<dbReference type="Proteomes" id="UP000325902">
    <property type="component" value="Unassembled WGS sequence"/>
</dbReference>
<feature type="transmembrane region" description="Helical" evidence="7">
    <location>
        <begin position="142"/>
        <end position="164"/>
    </location>
</feature>
<feature type="transmembrane region" description="Helical" evidence="7">
    <location>
        <begin position="107"/>
        <end position="130"/>
    </location>
</feature>
<evidence type="ECO:0000313" key="10">
    <source>
        <dbReference type="Proteomes" id="UP000325902"/>
    </source>
</evidence>
<proteinExistence type="inferred from homology"/>
<evidence type="ECO:0000259" key="8">
    <source>
        <dbReference type="Pfam" id="PF20684"/>
    </source>
</evidence>
<evidence type="ECO:0000256" key="7">
    <source>
        <dbReference type="SAM" id="Phobius"/>
    </source>
</evidence>
<keyword evidence="10" id="KW-1185">Reference proteome</keyword>
<reference evidence="9 10" key="1">
    <citation type="journal article" date="2019" name="Sci. Rep.">
        <title>A multi-omics analysis of the grapevine pathogen Lasiodiplodia theobromae reveals that temperature affects the expression of virulence- and pathogenicity-related genes.</title>
        <authorList>
            <person name="Felix C."/>
            <person name="Meneses R."/>
            <person name="Goncalves M.F.M."/>
            <person name="Tilleman L."/>
            <person name="Duarte A.S."/>
            <person name="Jorrin-Novo J.V."/>
            <person name="Van de Peer Y."/>
            <person name="Deforce D."/>
            <person name="Van Nieuwerburgh F."/>
            <person name="Esteves A.C."/>
            <person name="Alves A."/>
        </authorList>
    </citation>
    <scope>NUCLEOTIDE SEQUENCE [LARGE SCALE GENOMIC DNA]</scope>
    <source>
        <strain evidence="9 10">LA-SOL3</strain>
    </source>
</reference>
<gene>
    <name evidence="9" type="ORF">DBV05_g3741</name>
</gene>
<feature type="domain" description="Rhodopsin" evidence="8">
    <location>
        <begin position="47"/>
        <end position="293"/>
    </location>
</feature>
<dbReference type="AlphaFoldDB" id="A0A5N5DLH9"/>
<dbReference type="GO" id="GO:0016020">
    <property type="term" value="C:membrane"/>
    <property type="evidence" value="ECO:0007669"/>
    <property type="project" value="UniProtKB-SubCell"/>
</dbReference>
<comment type="similarity">
    <text evidence="5">Belongs to the SAT4 family.</text>
</comment>
<sequence>MPGGVVPPLELVLQWQTDAYPHGIRAPPTLTIISCVFCALSLAIVGFRLYDRAFIRHNAGLDDTLIAVALLPQMGLCATICLAEQFYGFDRHAWDITPDMAPRSRKVTLAISLLYISSTTLTKISILLFYRRLGKIRQWFKWTIWANMAFIIAYAVTFIIALPLECSPVNAFWDKVNPLWAMKHEYTCVNEGAGNIANGAISAFQDFVACILPMAIFWDLRISNRAKMALGFVFSLGIITCICGILRTIQLHRIFFKTYDTTWDARWAFALTLVESSLGLICASIPALKGSLSRIFSSFIKPLKSSANRNSRMLNRRRWTQNPFFFASLKRSSQMYNVNWSGETHTNRRPDGGIAAPQNTYVEVPIFSPTSPTYADSVPCTPCTPTTPNTHHSGSEFELAPKNKMEV</sequence>
<evidence type="ECO:0000256" key="6">
    <source>
        <dbReference type="SAM" id="MobiDB-lite"/>
    </source>
</evidence>
<comment type="caution">
    <text evidence="9">The sequence shown here is derived from an EMBL/GenBank/DDBJ whole genome shotgun (WGS) entry which is preliminary data.</text>
</comment>
<dbReference type="PANTHER" id="PTHR33048">
    <property type="entry name" value="PTH11-LIKE INTEGRAL MEMBRANE PROTEIN (AFU_ORTHOLOGUE AFUA_5G11245)"/>
    <property type="match status" value="1"/>
</dbReference>
<evidence type="ECO:0000256" key="3">
    <source>
        <dbReference type="ARBA" id="ARBA00022989"/>
    </source>
</evidence>
<organism evidence="9 10">
    <name type="scientific">Lasiodiplodia theobromae</name>
    <dbReference type="NCBI Taxonomy" id="45133"/>
    <lineage>
        <taxon>Eukaryota</taxon>
        <taxon>Fungi</taxon>
        <taxon>Dikarya</taxon>
        <taxon>Ascomycota</taxon>
        <taxon>Pezizomycotina</taxon>
        <taxon>Dothideomycetes</taxon>
        <taxon>Dothideomycetes incertae sedis</taxon>
        <taxon>Botryosphaeriales</taxon>
        <taxon>Botryosphaeriaceae</taxon>
        <taxon>Lasiodiplodia</taxon>
    </lineage>
</organism>
<keyword evidence="3 7" id="KW-1133">Transmembrane helix</keyword>
<evidence type="ECO:0000256" key="4">
    <source>
        <dbReference type="ARBA" id="ARBA00023136"/>
    </source>
</evidence>
<evidence type="ECO:0000256" key="1">
    <source>
        <dbReference type="ARBA" id="ARBA00004141"/>
    </source>
</evidence>
<evidence type="ECO:0000256" key="5">
    <source>
        <dbReference type="ARBA" id="ARBA00038359"/>
    </source>
</evidence>
<feature type="region of interest" description="Disordered" evidence="6">
    <location>
        <begin position="386"/>
        <end position="407"/>
    </location>
</feature>
<feature type="transmembrane region" description="Helical" evidence="7">
    <location>
        <begin position="196"/>
        <end position="217"/>
    </location>
</feature>
<feature type="transmembrane region" description="Helical" evidence="7">
    <location>
        <begin position="65"/>
        <end position="87"/>
    </location>
</feature>
<dbReference type="PANTHER" id="PTHR33048:SF129">
    <property type="entry name" value="INTEGRAL MEMBRANE PROTEIN-RELATED"/>
    <property type="match status" value="1"/>
</dbReference>
<dbReference type="InterPro" id="IPR052337">
    <property type="entry name" value="SAT4-like"/>
</dbReference>
<accession>A0A5N5DLH9</accession>
<feature type="transmembrane region" description="Helical" evidence="7">
    <location>
        <begin position="30"/>
        <end position="50"/>
    </location>
</feature>
<name>A0A5N5DLH9_9PEZI</name>
<feature type="compositionally biased region" description="Basic and acidic residues" evidence="6">
    <location>
        <begin position="393"/>
        <end position="407"/>
    </location>
</feature>
<feature type="transmembrane region" description="Helical" evidence="7">
    <location>
        <begin position="267"/>
        <end position="288"/>
    </location>
</feature>
<dbReference type="OrthoDB" id="5429740at2759"/>
<dbReference type="EMBL" id="VCHE01000016">
    <property type="protein sequence ID" value="KAB2577704.1"/>
    <property type="molecule type" value="Genomic_DNA"/>
</dbReference>
<evidence type="ECO:0000313" key="9">
    <source>
        <dbReference type="EMBL" id="KAB2577704.1"/>
    </source>
</evidence>
<dbReference type="Pfam" id="PF20684">
    <property type="entry name" value="Fung_rhodopsin"/>
    <property type="match status" value="1"/>
</dbReference>
<protein>
    <recommendedName>
        <fullName evidence="8">Rhodopsin domain-containing protein</fullName>
    </recommendedName>
</protein>
<comment type="subcellular location">
    <subcellularLocation>
        <location evidence="1">Membrane</location>
        <topology evidence="1">Multi-pass membrane protein</topology>
    </subcellularLocation>
</comment>
<keyword evidence="2 7" id="KW-0812">Transmembrane</keyword>
<keyword evidence="4 7" id="KW-0472">Membrane</keyword>
<evidence type="ECO:0000256" key="2">
    <source>
        <dbReference type="ARBA" id="ARBA00022692"/>
    </source>
</evidence>
<feature type="transmembrane region" description="Helical" evidence="7">
    <location>
        <begin position="229"/>
        <end position="247"/>
    </location>
</feature>
<dbReference type="InterPro" id="IPR049326">
    <property type="entry name" value="Rhodopsin_dom_fungi"/>
</dbReference>